<reference evidence="2 3" key="1">
    <citation type="submission" date="2019-05" db="EMBL/GenBank/DDBJ databases">
        <title>Another draft genome of Portunus trituberculatus and its Hox gene families provides insights of decapod evolution.</title>
        <authorList>
            <person name="Jeong J.-H."/>
            <person name="Song I."/>
            <person name="Kim S."/>
            <person name="Choi T."/>
            <person name="Kim D."/>
            <person name="Ryu S."/>
            <person name="Kim W."/>
        </authorList>
    </citation>
    <scope>NUCLEOTIDE SEQUENCE [LARGE SCALE GENOMIC DNA]</scope>
    <source>
        <tissue evidence="2">Muscle</tissue>
    </source>
</reference>
<keyword evidence="3" id="KW-1185">Reference proteome</keyword>
<name>A0A5B7F484_PORTR</name>
<proteinExistence type="predicted"/>
<sequence>MYLGAVIHPSAVAFTLLRLWVACCVPSLLLLIMKTRRPDPALSDSIPFTEKDVFILTRWPLSTSFTTLFSNSFALTAAPHLHFPTIHHALLTTRSLHEYFLFALTWDNLRTNYPVTEFLTLADYEKANTYDETLDSGRLREK</sequence>
<dbReference type="AlphaFoldDB" id="A0A5B7F484"/>
<comment type="caution">
    <text evidence="2">The sequence shown here is derived from an EMBL/GenBank/DDBJ whole genome shotgun (WGS) entry which is preliminary data.</text>
</comment>
<dbReference type="Proteomes" id="UP000324222">
    <property type="component" value="Unassembled WGS sequence"/>
</dbReference>
<keyword evidence="1" id="KW-0812">Transmembrane</keyword>
<feature type="transmembrane region" description="Helical" evidence="1">
    <location>
        <begin position="12"/>
        <end position="33"/>
    </location>
</feature>
<gene>
    <name evidence="2" type="ORF">E2C01_033742</name>
</gene>
<evidence type="ECO:0000256" key="1">
    <source>
        <dbReference type="SAM" id="Phobius"/>
    </source>
</evidence>
<keyword evidence="1" id="KW-1133">Transmembrane helix</keyword>
<evidence type="ECO:0000313" key="3">
    <source>
        <dbReference type="Proteomes" id="UP000324222"/>
    </source>
</evidence>
<keyword evidence="1" id="KW-0472">Membrane</keyword>
<protein>
    <submittedName>
        <fullName evidence="2">Uncharacterized protein</fullName>
    </submittedName>
</protein>
<dbReference type="EMBL" id="VSRR010004608">
    <property type="protein sequence ID" value="MPC40186.1"/>
    <property type="molecule type" value="Genomic_DNA"/>
</dbReference>
<accession>A0A5B7F484</accession>
<organism evidence="2 3">
    <name type="scientific">Portunus trituberculatus</name>
    <name type="common">Swimming crab</name>
    <name type="synonym">Neptunus trituberculatus</name>
    <dbReference type="NCBI Taxonomy" id="210409"/>
    <lineage>
        <taxon>Eukaryota</taxon>
        <taxon>Metazoa</taxon>
        <taxon>Ecdysozoa</taxon>
        <taxon>Arthropoda</taxon>
        <taxon>Crustacea</taxon>
        <taxon>Multicrustacea</taxon>
        <taxon>Malacostraca</taxon>
        <taxon>Eumalacostraca</taxon>
        <taxon>Eucarida</taxon>
        <taxon>Decapoda</taxon>
        <taxon>Pleocyemata</taxon>
        <taxon>Brachyura</taxon>
        <taxon>Eubrachyura</taxon>
        <taxon>Portunoidea</taxon>
        <taxon>Portunidae</taxon>
        <taxon>Portuninae</taxon>
        <taxon>Portunus</taxon>
    </lineage>
</organism>
<evidence type="ECO:0000313" key="2">
    <source>
        <dbReference type="EMBL" id="MPC40186.1"/>
    </source>
</evidence>